<dbReference type="SUPFAM" id="SSF56235">
    <property type="entry name" value="N-terminal nucleophile aminohydrolases (Ntn hydrolases)"/>
    <property type="match status" value="1"/>
</dbReference>
<evidence type="ECO:0000313" key="4">
    <source>
        <dbReference type="Proteomes" id="UP001439008"/>
    </source>
</evidence>
<dbReference type="Proteomes" id="UP001439008">
    <property type="component" value="Unassembled WGS sequence"/>
</dbReference>
<evidence type="ECO:0000313" key="3">
    <source>
        <dbReference type="EMBL" id="MES1922396.1"/>
    </source>
</evidence>
<organism evidence="3 4">
    <name type="scientific">Bonamia ostreae</name>
    <dbReference type="NCBI Taxonomy" id="126728"/>
    <lineage>
        <taxon>Eukaryota</taxon>
        <taxon>Sar</taxon>
        <taxon>Rhizaria</taxon>
        <taxon>Endomyxa</taxon>
        <taxon>Ascetosporea</taxon>
        <taxon>Haplosporida</taxon>
        <taxon>Bonamia</taxon>
    </lineage>
</organism>
<dbReference type="PANTHER" id="PTHR32194:SF6">
    <property type="entry name" value="PROTEASOME SUBUNIT BETA"/>
    <property type="match status" value="1"/>
</dbReference>
<comment type="function">
    <text evidence="2">Non-catalytic component of the proteasome.</text>
</comment>
<keyword evidence="2" id="KW-0963">Cytoplasm</keyword>
<dbReference type="Pfam" id="PF00227">
    <property type="entry name" value="Proteasome"/>
    <property type="match status" value="1"/>
</dbReference>
<dbReference type="EMBL" id="JBDODL010002721">
    <property type="protein sequence ID" value="MES1922396.1"/>
    <property type="molecule type" value="Genomic_DNA"/>
</dbReference>
<dbReference type="PIRSF" id="PIRSF001213">
    <property type="entry name" value="Psome_endopept_beta"/>
    <property type="match status" value="1"/>
</dbReference>
<dbReference type="Gene3D" id="3.60.20.10">
    <property type="entry name" value="Glutamine Phosphoribosylpyrophosphate, subunit 1, domain 1"/>
    <property type="match status" value="1"/>
</dbReference>
<comment type="similarity">
    <text evidence="2">Belongs to the peptidase T1B family.</text>
</comment>
<gene>
    <name evidence="3" type="ORF">MHBO_003908</name>
</gene>
<keyword evidence="1 2" id="KW-0539">Nucleus</keyword>
<dbReference type="InterPro" id="IPR001353">
    <property type="entry name" value="Proteasome_sua/b"/>
</dbReference>
<name>A0ABV2ARV8_9EUKA</name>
<comment type="subcellular location">
    <subcellularLocation>
        <location evidence="2">Cytoplasm</location>
    </subcellularLocation>
    <subcellularLocation>
        <location evidence="2">Nucleus</location>
    </subcellularLocation>
</comment>
<dbReference type="InterPro" id="IPR029055">
    <property type="entry name" value="Ntn_hydrolases_N"/>
</dbReference>
<comment type="caution">
    <text evidence="3">The sequence shown here is derived from an EMBL/GenBank/DDBJ whole genome shotgun (WGS) entry which is preliminary data.</text>
</comment>
<evidence type="ECO:0000256" key="2">
    <source>
        <dbReference type="PIRNR" id="PIRNR001213"/>
    </source>
</evidence>
<protein>
    <recommendedName>
        <fullName evidence="2">Proteasome subunit beta</fullName>
    </recommendedName>
</protein>
<sequence>MGIIDNTNLDHIRNGEIQSFCGASSVIVIKYKDGVMAIADTLGSYFSSARFTDVRRIKRIGSSALIAASGDIADFQFIAAKLKSKIKKDIRQDDGFALSPKELFNSASVMMLEKRMDFKPLLNTIVVAGFQDGKSFIGTVDQLGTSYEEDFVATGFGLHMAVPILREEWRPNLTAEEAKNLLEKCARILFYRDSRAMNRFVIAQLILRNDEAECEYHCSKPFSLKTKWDFKGFKEEEYND</sequence>
<accession>A0ABV2ARV8</accession>
<keyword evidence="4" id="KW-1185">Reference proteome</keyword>
<evidence type="ECO:0000256" key="1">
    <source>
        <dbReference type="ARBA" id="ARBA00023242"/>
    </source>
</evidence>
<keyword evidence="2" id="KW-0647">Proteasome</keyword>
<proteinExistence type="inferred from homology"/>
<reference evidence="3 4" key="1">
    <citation type="journal article" date="2024" name="BMC Biol.">
        <title>Comparative genomics of Ascetosporea gives new insight into the evolutionary basis for animal parasitism in Rhizaria.</title>
        <authorList>
            <person name="Hiltunen Thoren M."/>
            <person name="Onut-Brannstrom I."/>
            <person name="Alfjorden A."/>
            <person name="Peckova H."/>
            <person name="Swords F."/>
            <person name="Hooper C."/>
            <person name="Holzer A.S."/>
            <person name="Bass D."/>
            <person name="Burki F."/>
        </authorList>
    </citation>
    <scope>NUCLEOTIDE SEQUENCE [LARGE SCALE GENOMIC DNA]</scope>
    <source>
        <strain evidence="3">20-A016</strain>
    </source>
</reference>
<dbReference type="PANTHER" id="PTHR32194">
    <property type="entry name" value="METALLOPROTEASE TLDD"/>
    <property type="match status" value="1"/>
</dbReference>
<dbReference type="InterPro" id="IPR016295">
    <property type="entry name" value="Proteasome_beta4"/>
</dbReference>
<dbReference type="InterPro" id="IPR023333">
    <property type="entry name" value="Proteasome_suB-type"/>
</dbReference>